<evidence type="ECO:0000256" key="1">
    <source>
        <dbReference type="SAM" id="Phobius"/>
    </source>
</evidence>
<sequence>MDAIAVQVKVLTARSHQFSEDIQTAQYELKKRYEQLQNYFWWLVGGGLLAIVLVTAFSAKFFFGQATDRNFNAIKFTYNQVDKLGKQINMLESKLNKTPDNSEKTKKK</sequence>
<accession>A0AAJ1MYM1</accession>
<dbReference type="AlphaFoldDB" id="A0AAJ1MYM1"/>
<protein>
    <submittedName>
        <fullName evidence="2">Uncharacterized protein</fullName>
    </submittedName>
</protein>
<gene>
    <name evidence="2" type="ORF">KKJ01_08035</name>
</gene>
<dbReference type="RefSeq" id="WP_274712252.1">
    <property type="nucleotide sequence ID" value="NZ_JAILSO010000021.1"/>
</dbReference>
<dbReference type="Proteomes" id="UP001222434">
    <property type="component" value="Unassembled WGS sequence"/>
</dbReference>
<organism evidence="2 3">
    <name type="scientific">Xenorhabdus bovienii</name>
    <name type="common">Xenorhabdus nematophila subsp. bovienii</name>
    <dbReference type="NCBI Taxonomy" id="40576"/>
    <lineage>
        <taxon>Bacteria</taxon>
        <taxon>Pseudomonadati</taxon>
        <taxon>Pseudomonadota</taxon>
        <taxon>Gammaproteobacteria</taxon>
        <taxon>Enterobacterales</taxon>
        <taxon>Morganellaceae</taxon>
        <taxon>Xenorhabdus</taxon>
    </lineage>
</organism>
<proteinExistence type="predicted"/>
<dbReference type="EMBL" id="JAILSO010000021">
    <property type="protein sequence ID" value="MDE1478194.1"/>
    <property type="molecule type" value="Genomic_DNA"/>
</dbReference>
<keyword evidence="1" id="KW-0812">Transmembrane</keyword>
<feature type="transmembrane region" description="Helical" evidence="1">
    <location>
        <begin position="39"/>
        <end position="63"/>
    </location>
</feature>
<reference evidence="2" key="1">
    <citation type="submission" date="2021-08" db="EMBL/GenBank/DDBJ databases">
        <authorList>
            <person name="Papudeshi B."/>
            <person name="Bashey-Visser F."/>
        </authorList>
    </citation>
    <scope>NUCLEOTIDE SEQUENCE</scope>
    <source>
        <strain evidence="2">MC_266_E_2016</strain>
    </source>
</reference>
<name>A0AAJ1MYM1_XENBV</name>
<keyword evidence="1" id="KW-1133">Transmembrane helix</keyword>
<reference evidence="2" key="2">
    <citation type="journal article" date="2022" name="J. Evol. Biol.">
        <title>Pre- and post-association barriers to host switching in sympatric mutualists.</title>
        <authorList>
            <person name="Dinges Z.M."/>
            <person name="Phillips R.K."/>
            <person name="Lively C.M."/>
            <person name="Bashey F."/>
        </authorList>
    </citation>
    <scope>NUCLEOTIDE SEQUENCE</scope>
    <source>
        <strain evidence="2">MC_266_E_2016</strain>
    </source>
</reference>
<evidence type="ECO:0000313" key="3">
    <source>
        <dbReference type="Proteomes" id="UP001222434"/>
    </source>
</evidence>
<evidence type="ECO:0000313" key="2">
    <source>
        <dbReference type="EMBL" id="MDE1478194.1"/>
    </source>
</evidence>
<keyword evidence="1" id="KW-0472">Membrane</keyword>
<comment type="caution">
    <text evidence="2">The sequence shown here is derived from an EMBL/GenBank/DDBJ whole genome shotgun (WGS) entry which is preliminary data.</text>
</comment>